<dbReference type="AlphaFoldDB" id="A0A165MDC8"/>
<feature type="transmembrane region" description="Helical" evidence="1">
    <location>
        <begin position="117"/>
        <end position="136"/>
    </location>
</feature>
<feature type="transmembrane region" description="Helical" evidence="1">
    <location>
        <begin position="39"/>
        <end position="57"/>
    </location>
</feature>
<sequence>MTRSVSPRGMSSLPLALGLVALIWLSGLAGHLTPIQEWPALALYVIGSLGLAIYLGLKNGWDSIWLSGGQLRRSLFWGGIAGLVLFVMDITNTVIYYKNGGAPMVEMQVLLVHRSLLYLFPVLILAEEFLWRGVLFSAMIERGVNRHLTVALTTLLYALNHFAVAPVGMLERAMMAMMAFPIGILGGYLVLKTRNVWGSVLVHMITMISMVLDIFVIPQLLF</sequence>
<feature type="transmembrane region" description="Helical" evidence="1">
    <location>
        <begin position="200"/>
        <end position="221"/>
    </location>
</feature>
<reference evidence="3 4" key="1">
    <citation type="submission" date="2016-03" db="EMBL/GenBank/DDBJ databases">
        <title>Speciation and ecological success in dimly lit waters: horizontal gene transfer in a green sulfur bacteria bloom unveiled by metagenomic assembly.</title>
        <authorList>
            <person name="Llorens-Mares T."/>
            <person name="Liu Z."/>
            <person name="Allen L.Z."/>
            <person name="Rusch D.B."/>
            <person name="Craig M.T."/>
            <person name="Dupont C.L."/>
            <person name="Bryant D.A."/>
            <person name="Casamayor E.O."/>
        </authorList>
    </citation>
    <scope>NUCLEOTIDE SEQUENCE [LARGE SCALE GENOMIC DNA]</scope>
    <source>
        <strain evidence="3">CIII</strain>
    </source>
</reference>
<evidence type="ECO:0000313" key="3">
    <source>
        <dbReference type="EMBL" id="KZK75111.1"/>
    </source>
</evidence>
<keyword evidence="1" id="KW-0812">Transmembrane</keyword>
<evidence type="ECO:0000259" key="2">
    <source>
        <dbReference type="Pfam" id="PF02517"/>
    </source>
</evidence>
<feature type="transmembrane region" description="Helical" evidence="1">
    <location>
        <begin position="148"/>
        <end position="167"/>
    </location>
</feature>
<keyword evidence="1" id="KW-0472">Membrane</keyword>
<dbReference type="GO" id="GO:0004175">
    <property type="term" value="F:endopeptidase activity"/>
    <property type="evidence" value="ECO:0007669"/>
    <property type="project" value="UniProtKB-ARBA"/>
</dbReference>
<protein>
    <submittedName>
        <fullName evidence="3">Abortive infection protein</fullName>
    </submittedName>
</protein>
<dbReference type="InterPro" id="IPR003675">
    <property type="entry name" value="Rce1/LyrA-like_dom"/>
</dbReference>
<dbReference type="GO" id="GO:0080120">
    <property type="term" value="P:CAAX-box protein maturation"/>
    <property type="evidence" value="ECO:0007669"/>
    <property type="project" value="UniProtKB-ARBA"/>
</dbReference>
<name>A0A165MDC8_PELLU</name>
<accession>A0A165MDC8</accession>
<dbReference type="Proteomes" id="UP000076481">
    <property type="component" value="Unassembled WGS sequence"/>
</dbReference>
<dbReference type="Pfam" id="PF02517">
    <property type="entry name" value="Rce1-like"/>
    <property type="match status" value="1"/>
</dbReference>
<proteinExistence type="predicted"/>
<evidence type="ECO:0000313" key="4">
    <source>
        <dbReference type="Proteomes" id="UP000076481"/>
    </source>
</evidence>
<evidence type="ECO:0000256" key="1">
    <source>
        <dbReference type="SAM" id="Phobius"/>
    </source>
</evidence>
<comment type="caution">
    <text evidence="3">The sequence shown here is derived from an EMBL/GenBank/DDBJ whole genome shotgun (WGS) entry which is preliminary data.</text>
</comment>
<organism evidence="3 4">
    <name type="scientific">Pelodictyon luteolum</name>
    <dbReference type="NCBI Taxonomy" id="1100"/>
    <lineage>
        <taxon>Bacteria</taxon>
        <taxon>Pseudomonadati</taxon>
        <taxon>Chlorobiota</taxon>
        <taxon>Chlorobiia</taxon>
        <taxon>Chlorobiales</taxon>
        <taxon>Chlorobiaceae</taxon>
        <taxon>Chlorobium/Pelodictyon group</taxon>
        <taxon>Pelodictyon</taxon>
    </lineage>
</organism>
<dbReference type="EMBL" id="LVWG01000011">
    <property type="protein sequence ID" value="KZK75111.1"/>
    <property type="molecule type" value="Genomic_DNA"/>
</dbReference>
<feature type="transmembrane region" description="Helical" evidence="1">
    <location>
        <begin position="173"/>
        <end position="191"/>
    </location>
</feature>
<feature type="transmembrane region" description="Helical" evidence="1">
    <location>
        <begin position="77"/>
        <end position="97"/>
    </location>
</feature>
<feature type="domain" description="CAAX prenyl protease 2/Lysostaphin resistance protein A-like" evidence="2">
    <location>
        <begin position="116"/>
        <end position="206"/>
    </location>
</feature>
<keyword evidence="1" id="KW-1133">Transmembrane helix</keyword>
<gene>
    <name evidence="3" type="ORF">A3K90_03010</name>
</gene>